<dbReference type="EC" id="3.1.6.1" evidence="7"/>
<feature type="domain" description="Sulfatase N-terminal" evidence="6">
    <location>
        <begin position="32"/>
        <end position="373"/>
    </location>
</feature>
<accession>A0A5C6FER5</accession>
<dbReference type="PROSITE" id="PS00523">
    <property type="entry name" value="SULFATASE_1"/>
    <property type="match status" value="1"/>
</dbReference>
<evidence type="ECO:0000256" key="4">
    <source>
        <dbReference type="ARBA" id="ARBA00022837"/>
    </source>
</evidence>
<dbReference type="Pfam" id="PF00884">
    <property type="entry name" value="Sulfatase"/>
    <property type="match status" value="1"/>
</dbReference>
<keyword evidence="8" id="KW-1185">Reference proteome</keyword>
<protein>
    <submittedName>
        <fullName evidence="7">Arylsulfatase</fullName>
        <ecNumber evidence="7">3.1.6.1</ecNumber>
    </submittedName>
</protein>
<evidence type="ECO:0000313" key="8">
    <source>
        <dbReference type="Proteomes" id="UP000318288"/>
    </source>
</evidence>
<dbReference type="EMBL" id="SJPW01000002">
    <property type="protein sequence ID" value="TWU59252.1"/>
    <property type="molecule type" value="Genomic_DNA"/>
</dbReference>
<dbReference type="InterPro" id="IPR024607">
    <property type="entry name" value="Sulfatase_CS"/>
</dbReference>
<proteinExistence type="inferred from homology"/>
<dbReference type="SUPFAM" id="SSF53649">
    <property type="entry name" value="Alkaline phosphatase-like"/>
    <property type="match status" value="1"/>
</dbReference>
<dbReference type="RefSeq" id="WP_146456718.1">
    <property type="nucleotide sequence ID" value="NZ_SJPW01000002.1"/>
</dbReference>
<evidence type="ECO:0000259" key="6">
    <source>
        <dbReference type="Pfam" id="PF00884"/>
    </source>
</evidence>
<keyword evidence="2" id="KW-0479">Metal-binding</keyword>
<dbReference type="GO" id="GO:0004065">
    <property type="term" value="F:arylsulfatase activity"/>
    <property type="evidence" value="ECO:0007669"/>
    <property type="project" value="UniProtKB-EC"/>
</dbReference>
<feature type="signal peptide" evidence="5">
    <location>
        <begin position="1"/>
        <end position="26"/>
    </location>
</feature>
<dbReference type="Gene3D" id="3.40.720.10">
    <property type="entry name" value="Alkaline Phosphatase, subunit A"/>
    <property type="match status" value="1"/>
</dbReference>
<sequence length="576" mass="63528" precursor="true">MTNRCLFIHGIVGAYLVLLMTGSASATDPQRPNILLFYVDDLAYNDIGCYRYPGDLVEGQLAEDDAPAPYPEKSAYAAANQASEIIKGKLISITPNLDALAQQGVKLTCYHSPSSVCSPSRLALLTGRTPSRFGLGGIISNKMDAGIPSRENTIPEMLKSVGYRTAAFGKWHLGKAEQHQPTLHGFDLYEPSSGQRETELLRLTQKTMAFIEKPHDDPFFVYFACHQPHYRNVAHPDFVGSVDKLLGKRRYLKGDRTTDTVEISSDYHDVVHELDHRIGQMLKHLDELGIADQTLVVFTSDNGSWSNHPKARQGVPGISGTGYPYRGAKFEAYEGSTRVPAIVRFPGVVPKNAISSEPVTGLDWWKTFADIAGAEIPSDRELDGFNVWPFLTGLPAVTSPRPFVPHDRGKGIVAISDRGLKQFSNRLIDIGKDQSELNDVSDSHPERSIAMKQQMDKTNARIRSDSPMLEPATRQSIITSIDQPYLNIASGETSSFTIAMNVAPDGPLTVNFHKRSGVESIELAPTSLTFTPTNWRSPQRVTVTAKIDDLDGCAVYVAEAANDIPIREIFLRHRNH</sequence>
<evidence type="ECO:0000256" key="2">
    <source>
        <dbReference type="ARBA" id="ARBA00022723"/>
    </source>
</evidence>
<dbReference type="InterPro" id="IPR050738">
    <property type="entry name" value="Sulfatase"/>
</dbReference>
<comment type="caution">
    <text evidence="7">The sequence shown here is derived from an EMBL/GenBank/DDBJ whole genome shotgun (WGS) entry which is preliminary data.</text>
</comment>
<dbReference type="OrthoDB" id="9765065at2"/>
<evidence type="ECO:0000313" key="7">
    <source>
        <dbReference type="EMBL" id="TWU59252.1"/>
    </source>
</evidence>
<organism evidence="7 8">
    <name type="scientific">Rubripirellula tenax</name>
    <dbReference type="NCBI Taxonomy" id="2528015"/>
    <lineage>
        <taxon>Bacteria</taxon>
        <taxon>Pseudomonadati</taxon>
        <taxon>Planctomycetota</taxon>
        <taxon>Planctomycetia</taxon>
        <taxon>Pirellulales</taxon>
        <taxon>Pirellulaceae</taxon>
        <taxon>Rubripirellula</taxon>
    </lineage>
</organism>
<gene>
    <name evidence="7" type="primary">atsA_36</name>
    <name evidence="7" type="ORF">Poly51_20380</name>
</gene>
<dbReference type="GO" id="GO:0046872">
    <property type="term" value="F:metal ion binding"/>
    <property type="evidence" value="ECO:0007669"/>
    <property type="project" value="UniProtKB-KW"/>
</dbReference>
<dbReference type="AlphaFoldDB" id="A0A5C6FER5"/>
<dbReference type="PANTHER" id="PTHR42693">
    <property type="entry name" value="ARYLSULFATASE FAMILY MEMBER"/>
    <property type="match status" value="1"/>
</dbReference>
<evidence type="ECO:0000256" key="5">
    <source>
        <dbReference type="SAM" id="SignalP"/>
    </source>
</evidence>
<keyword evidence="3 7" id="KW-0378">Hydrolase</keyword>
<dbReference type="PANTHER" id="PTHR42693:SF53">
    <property type="entry name" value="ENDO-4-O-SULFATASE"/>
    <property type="match status" value="1"/>
</dbReference>
<evidence type="ECO:0000256" key="3">
    <source>
        <dbReference type="ARBA" id="ARBA00022801"/>
    </source>
</evidence>
<feature type="chain" id="PRO_5023049713" evidence="5">
    <location>
        <begin position="27"/>
        <end position="576"/>
    </location>
</feature>
<keyword evidence="4" id="KW-0106">Calcium</keyword>
<dbReference type="InterPro" id="IPR017850">
    <property type="entry name" value="Alkaline_phosphatase_core_sf"/>
</dbReference>
<name>A0A5C6FER5_9BACT</name>
<reference evidence="7 8" key="1">
    <citation type="submission" date="2019-02" db="EMBL/GenBank/DDBJ databases">
        <title>Deep-cultivation of Planctomycetes and their phenomic and genomic characterization uncovers novel biology.</title>
        <authorList>
            <person name="Wiegand S."/>
            <person name="Jogler M."/>
            <person name="Boedeker C."/>
            <person name="Pinto D."/>
            <person name="Vollmers J."/>
            <person name="Rivas-Marin E."/>
            <person name="Kohn T."/>
            <person name="Peeters S.H."/>
            <person name="Heuer A."/>
            <person name="Rast P."/>
            <person name="Oberbeckmann S."/>
            <person name="Bunk B."/>
            <person name="Jeske O."/>
            <person name="Meyerdierks A."/>
            <person name="Storesund J.E."/>
            <person name="Kallscheuer N."/>
            <person name="Luecker S."/>
            <person name="Lage O.M."/>
            <person name="Pohl T."/>
            <person name="Merkel B.J."/>
            <person name="Hornburger P."/>
            <person name="Mueller R.-W."/>
            <person name="Bruemmer F."/>
            <person name="Labrenz M."/>
            <person name="Spormann A.M."/>
            <person name="Op Den Camp H."/>
            <person name="Overmann J."/>
            <person name="Amann R."/>
            <person name="Jetten M.S.M."/>
            <person name="Mascher T."/>
            <person name="Medema M.H."/>
            <person name="Devos D.P."/>
            <person name="Kaster A.-K."/>
            <person name="Ovreas L."/>
            <person name="Rohde M."/>
            <person name="Galperin M.Y."/>
            <person name="Jogler C."/>
        </authorList>
    </citation>
    <scope>NUCLEOTIDE SEQUENCE [LARGE SCALE GENOMIC DNA]</scope>
    <source>
        <strain evidence="7 8">Poly51</strain>
    </source>
</reference>
<keyword evidence="5" id="KW-0732">Signal</keyword>
<evidence type="ECO:0000256" key="1">
    <source>
        <dbReference type="ARBA" id="ARBA00008779"/>
    </source>
</evidence>
<dbReference type="InterPro" id="IPR000917">
    <property type="entry name" value="Sulfatase_N"/>
</dbReference>
<dbReference type="Proteomes" id="UP000318288">
    <property type="component" value="Unassembled WGS sequence"/>
</dbReference>
<comment type="similarity">
    <text evidence="1">Belongs to the sulfatase family.</text>
</comment>